<organism evidence="1 2">
    <name type="scientific">Flexistipes sinusarabici</name>
    <dbReference type="NCBI Taxonomy" id="2352"/>
    <lineage>
        <taxon>Bacteria</taxon>
        <taxon>Pseudomonadati</taxon>
        <taxon>Deferribacterota</taxon>
        <taxon>Deferribacteres</taxon>
        <taxon>Deferribacterales</taxon>
        <taxon>Flexistipitaceae</taxon>
        <taxon>Flexistipes</taxon>
    </lineage>
</organism>
<accession>A0A3D5Q897</accession>
<name>A0A3D5Q897_FLESI</name>
<proteinExistence type="predicted"/>
<dbReference type="EMBL" id="DPPF01000001">
    <property type="protein sequence ID" value="HCW92057.1"/>
    <property type="molecule type" value="Genomic_DNA"/>
</dbReference>
<protein>
    <submittedName>
        <fullName evidence="1">Glutamine ABC transporter substrate-binding protein GlnH</fullName>
    </submittedName>
</protein>
<dbReference type="AlphaFoldDB" id="A0A3D5Q897"/>
<dbReference type="Gene3D" id="3.40.190.10">
    <property type="entry name" value="Periplasmic binding protein-like II"/>
    <property type="match status" value="2"/>
</dbReference>
<evidence type="ECO:0000313" key="1">
    <source>
        <dbReference type="EMBL" id="HCW92057.1"/>
    </source>
</evidence>
<sequence length="74" mass="8223">DAVLFDSPNVMYFARTAGEGKVKTVGPLYEGQSYGIALTQGSKLREAVNISILKFMENGQYAELYKKWFGEAPQ</sequence>
<reference evidence="1 2" key="1">
    <citation type="journal article" date="2018" name="Nat. Biotechnol.">
        <title>A standardized bacterial taxonomy based on genome phylogeny substantially revises the tree of life.</title>
        <authorList>
            <person name="Parks D.H."/>
            <person name="Chuvochina M."/>
            <person name="Waite D.W."/>
            <person name="Rinke C."/>
            <person name="Skarshewski A."/>
            <person name="Chaumeil P.A."/>
            <person name="Hugenholtz P."/>
        </authorList>
    </citation>
    <scope>NUCLEOTIDE SEQUENCE [LARGE SCALE GENOMIC DNA]</scope>
    <source>
        <strain evidence="1">UBA8672</strain>
    </source>
</reference>
<dbReference type="Proteomes" id="UP000262325">
    <property type="component" value="Unassembled WGS sequence"/>
</dbReference>
<feature type="non-terminal residue" evidence="1">
    <location>
        <position position="1"/>
    </location>
</feature>
<comment type="caution">
    <text evidence="1">The sequence shown here is derived from an EMBL/GenBank/DDBJ whole genome shotgun (WGS) entry which is preliminary data.</text>
</comment>
<dbReference type="SUPFAM" id="SSF53850">
    <property type="entry name" value="Periplasmic binding protein-like II"/>
    <property type="match status" value="1"/>
</dbReference>
<gene>
    <name evidence="1" type="primary">glnH</name>
    <name evidence="1" type="ORF">DHM44_00070</name>
</gene>
<evidence type="ECO:0000313" key="2">
    <source>
        <dbReference type="Proteomes" id="UP000262325"/>
    </source>
</evidence>